<dbReference type="RefSeq" id="WP_184221544.1">
    <property type="nucleotide sequence ID" value="NZ_JACHIP010000007.1"/>
</dbReference>
<dbReference type="FunFam" id="3.40.50.300:FF:000527">
    <property type="entry name" value="Tyrosine-protein kinase etk"/>
    <property type="match status" value="1"/>
</dbReference>
<feature type="region of interest" description="Disordered" evidence="11">
    <location>
        <begin position="1"/>
        <end position="26"/>
    </location>
</feature>
<dbReference type="InterPro" id="IPR027417">
    <property type="entry name" value="P-loop_NTPase"/>
</dbReference>
<keyword evidence="7" id="KW-0067">ATP-binding</keyword>
<keyword evidence="5" id="KW-0547">Nucleotide-binding</keyword>
<keyword evidence="12" id="KW-1133">Transmembrane helix</keyword>
<dbReference type="PANTHER" id="PTHR32309">
    <property type="entry name" value="TYROSINE-PROTEIN KINASE"/>
    <property type="match status" value="1"/>
</dbReference>
<reference evidence="15 16" key="1">
    <citation type="submission" date="2020-08" db="EMBL/GenBank/DDBJ databases">
        <title>Genomic Encyclopedia of Type Strains, Phase IV (KMG-V): Genome sequencing to study the core and pangenomes of soil and plant-associated prokaryotes.</title>
        <authorList>
            <person name="Whitman W."/>
        </authorList>
    </citation>
    <scope>NUCLEOTIDE SEQUENCE [LARGE SCALE GENOMIC DNA]</scope>
    <source>
        <strain evidence="15 16">M8UP14</strain>
    </source>
</reference>
<dbReference type="CDD" id="cd05387">
    <property type="entry name" value="BY-kinase"/>
    <property type="match status" value="1"/>
</dbReference>
<keyword evidence="16" id="KW-1185">Reference proteome</keyword>
<sequence length="753" mass="81658">MALQIEQPASPRESASFTPAGSGATTESSLSESLIVLKKRKLVVILAITLGLVYGVYRAVTQIRMFDSSAKIEVRNGASQEYKIDPAQALQGDSTSNKMAAEVVILQSDSLMMTVAREMNLCNNAAFLGEKGPVPFSSLDDLATREKTLHRLHSELKIQLVPKTDIIRLNYSSLDRKLSADIVNRVIADYIQRSYETRYLSTQRVSQWLSGQLDDLKHQVETSQEQMLDLQRRLGMLGLDPTKNQNTTTLEDLSVAVAQAKIQRILAESRYRAMTQMDPNSIEDSIDPSKGAAPPALTSLRTAISTAKATLADLEANLGPNHPQVKAQKAQIISLEKEQDKEQARLLAQAKENFVIAKASEDRIDASLDAQKQDAYKMRNDLVEYTLRAREFESNRTLYEGLLQRLRTAGVEAGLESLEIDIVDPAVPAAAPTLKPKSTIMITAFIVSALAGIMIAFILESLDTGLKSIADVEAATQLPSLAIVPRFKRGAGEVTDRMSIAQKNLSVLTSPKSQFAEALRSLRTSLLLSHTGKPPKFILFTSATPAEGKTTVSTNTSCILAGGGTRVLLIDADMRRPAVHPRFGLSGKIGLSTLLTGGTTFEQTIQSVPEAPTLDIIASGPVPPFPAELLGSQAMKDLLAYAGTVYDYVVIDSPPILSVTDGVILARDADAVALVVRHGKSSKHIVRRARDLLIRAGAPITGIVLNAVDLNAPEYQGYYGQSGYHYSGSDSETWEPQSTKSNSPKSGDFDRKG</sequence>
<evidence type="ECO:0000313" key="16">
    <source>
        <dbReference type="Proteomes" id="UP000540989"/>
    </source>
</evidence>
<dbReference type="EC" id="2.7.10.2" evidence="3"/>
<dbReference type="NCBIfam" id="TIGR01007">
    <property type="entry name" value="eps_fam"/>
    <property type="match status" value="1"/>
</dbReference>
<comment type="caution">
    <text evidence="15">The sequence shown here is derived from an EMBL/GenBank/DDBJ whole genome shotgun (WGS) entry which is preliminary data.</text>
</comment>
<comment type="catalytic activity">
    <reaction evidence="9">
        <text>L-tyrosyl-[protein] + ATP = O-phospho-L-tyrosyl-[protein] + ADP + H(+)</text>
        <dbReference type="Rhea" id="RHEA:10596"/>
        <dbReference type="Rhea" id="RHEA-COMP:10136"/>
        <dbReference type="Rhea" id="RHEA-COMP:20101"/>
        <dbReference type="ChEBI" id="CHEBI:15378"/>
        <dbReference type="ChEBI" id="CHEBI:30616"/>
        <dbReference type="ChEBI" id="CHEBI:46858"/>
        <dbReference type="ChEBI" id="CHEBI:61978"/>
        <dbReference type="ChEBI" id="CHEBI:456216"/>
        <dbReference type="EC" id="2.7.10.2"/>
    </reaction>
</comment>
<keyword evidence="12" id="KW-0472">Membrane</keyword>
<dbReference type="SUPFAM" id="SSF52540">
    <property type="entry name" value="P-loop containing nucleoside triphosphate hydrolases"/>
    <property type="match status" value="1"/>
</dbReference>
<dbReference type="InterPro" id="IPR005702">
    <property type="entry name" value="Wzc-like_C"/>
</dbReference>
<evidence type="ECO:0000256" key="9">
    <source>
        <dbReference type="ARBA" id="ARBA00051245"/>
    </source>
</evidence>
<feature type="compositionally biased region" description="Polar residues" evidence="11">
    <location>
        <begin position="734"/>
        <end position="745"/>
    </location>
</feature>
<dbReference type="Pfam" id="PF13614">
    <property type="entry name" value="AAA_31"/>
    <property type="match status" value="1"/>
</dbReference>
<comment type="similarity">
    <text evidence="1">Belongs to the CpsD/CapB family.</text>
</comment>
<evidence type="ECO:0000259" key="13">
    <source>
        <dbReference type="Pfam" id="PF13614"/>
    </source>
</evidence>
<dbReference type="Proteomes" id="UP000540989">
    <property type="component" value="Unassembled WGS sequence"/>
</dbReference>
<evidence type="ECO:0000256" key="4">
    <source>
        <dbReference type="ARBA" id="ARBA00022679"/>
    </source>
</evidence>
<evidence type="ECO:0000259" key="14">
    <source>
        <dbReference type="Pfam" id="PF13807"/>
    </source>
</evidence>
<dbReference type="GO" id="GO:0005524">
    <property type="term" value="F:ATP binding"/>
    <property type="evidence" value="ECO:0007669"/>
    <property type="project" value="UniProtKB-KW"/>
</dbReference>
<dbReference type="EMBL" id="JACHIP010000007">
    <property type="protein sequence ID" value="MBB5059739.1"/>
    <property type="molecule type" value="Genomic_DNA"/>
</dbReference>
<accession>A0A7W7ZGZ3</accession>
<feature type="compositionally biased region" description="Polar residues" evidence="11">
    <location>
        <begin position="13"/>
        <end position="26"/>
    </location>
</feature>
<evidence type="ECO:0000256" key="10">
    <source>
        <dbReference type="SAM" id="Coils"/>
    </source>
</evidence>
<dbReference type="AlphaFoldDB" id="A0A7W7ZGZ3"/>
<dbReference type="GO" id="GO:0004715">
    <property type="term" value="F:non-membrane spanning protein tyrosine kinase activity"/>
    <property type="evidence" value="ECO:0007669"/>
    <property type="project" value="UniProtKB-EC"/>
</dbReference>
<keyword evidence="4" id="KW-0808">Transferase</keyword>
<feature type="region of interest" description="Disordered" evidence="11">
    <location>
        <begin position="727"/>
        <end position="753"/>
    </location>
</feature>
<evidence type="ECO:0000256" key="1">
    <source>
        <dbReference type="ARBA" id="ARBA00007316"/>
    </source>
</evidence>
<dbReference type="InterPro" id="IPR025669">
    <property type="entry name" value="AAA_dom"/>
</dbReference>
<evidence type="ECO:0000256" key="11">
    <source>
        <dbReference type="SAM" id="MobiDB-lite"/>
    </source>
</evidence>
<evidence type="ECO:0000313" key="15">
    <source>
        <dbReference type="EMBL" id="MBB5059739.1"/>
    </source>
</evidence>
<feature type="coiled-coil region" evidence="10">
    <location>
        <begin position="297"/>
        <end position="345"/>
    </location>
</feature>
<dbReference type="InterPro" id="IPR050445">
    <property type="entry name" value="Bact_polysacc_biosynth/exp"/>
</dbReference>
<evidence type="ECO:0000256" key="8">
    <source>
        <dbReference type="ARBA" id="ARBA00023137"/>
    </source>
</evidence>
<feature type="transmembrane region" description="Helical" evidence="12">
    <location>
        <begin position="42"/>
        <end position="60"/>
    </location>
</feature>
<keyword evidence="10" id="KW-0175">Coiled coil</keyword>
<evidence type="ECO:0000256" key="6">
    <source>
        <dbReference type="ARBA" id="ARBA00022777"/>
    </source>
</evidence>
<dbReference type="PANTHER" id="PTHR32309:SF13">
    <property type="entry name" value="FERRIC ENTEROBACTIN TRANSPORT PROTEIN FEPE"/>
    <property type="match status" value="1"/>
</dbReference>
<proteinExistence type="inferred from homology"/>
<evidence type="ECO:0000256" key="5">
    <source>
        <dbReference type="ARBA" id="ARBA00022741"/>
    </source>
</evidence>
<dbReference type="GO" id="GO:0042802">
    <property type="term" value="F:identical protein binding"/>
    <property type="evidence" value="ECO:0007669"/>
    <property type="project" value="UniProtKB-ARBA"/>
</dbReference>
<evidence type="ECO:0000256" key="12">
    <source>
        <dbReference type="SAM" id="Phobius"/>
    </source>
</evidence>
<name>A0A7W7ZGZ3_9BACT</name>
<feature type="domain" description="Tyrosine-protein kinase G-rich" evidence="14">
    <location>
        <begin position="390"/>
        <end position="458"/>
    </location>
</feature>
<gene>
    <name evidence="15" type="ORF">HDF16_004468</name>
</gene>
<protein>
    <recommendedName>
        <fullName evidence="3">non-specific protein-tyrosine kinase</fullName>
        <ecNumber evidence="3">2.7.10.2</ecNumber>
    </recommendedName>
</protein>
<keyword evidence="6" id="KW-0418">Kinase</keyword>
<evidence type="ECO:0000256" key="7">
    <source>
        <dbReference type="ARBA" id="ARBA00022840"/>
    </source>
</evidence>
<feature type="domain" description="AAA" evidence="13">
    <location>
        <begin position="548"/>
        <end position="675"/>
    </location>
</feature>
<dbReference type="GO" id="GO:0005886">
    <property type="term" value="C:plasma membrane"/>
    <property type="evidence" value="ECO:0007669"/>
    <property type="project" value="UniProtKB-ARBA"/>
</dbReference>
<dbReference type="Pfam" id="PF13807">
    <property type="entry name" value="GNVR"/>
    <property type="match status" value="1"/>
</dbReference>
<comment type="similarity">
    <text evidence="2">Belongs to the etk/wzc family.</text>
</comment>
<dbReference type="InterPro" id="IPR032807">
    <property type="entry name" value="GNVR"/>
</dbReference>
<keyword evidence="12" id="KW-0812">Transmembrane</keyword>
<evidence type="ECO:0000256" key="2">
    <source>
        <dbReference type="ARBA" id="ARBA00008883"/>
    </source>
</evidence>
<keyword evidence="8" id="KW-0829">Tyrosine-protein kinase</keyword>
<evidence type="ECO:0000256" key="3">
    <source>
        <dbReference type="ARBA" id="ARBA00011903"/>
    </source>
</evidence>
<dbReference type="Gene3D" id="3.40.50.300">
    <property type="entry name" value="P-loop containing nucleotide triphosphate hydrolases"/>
    <property type="match status" value="1"/>
</dbReference>
<organism evidence="15 16">
    <name type="scientific">Granulicella aggregans</name>
    <dbReference type="NCBI Taxonomy" id="474949"/>
    <lineage>
        <taxon>Bacteria</taxon>
        <taxon>Pseudomonadati</taxon>
        <taxon>Acidobacteriota</taxon>
        <taxon>Terriglobia</taxon>
        <taxon>Terriglobales</taxon>
        <taxon>Acidobacteriaceae</taxon>
        <taxon>Granulicella</taxon>
    </lineage>
</organism>